<accession>A0A8S5LFZ0</accession>
<proteinExistence type="predicted"/>
<name>A0A8S5LFZ0_9CAUD</name>
<reference evidence="1" key="1">
    <citation type="journal article" date="2021" name="Proc. Natl. Acad. Sci. U.S.A.">
        <title>A Catalog of Tens of Thousands of Viruses from Human Metagenomes Reveals Hidden Associations with Chronic Diseases.</title>
        <authorList>
            <person name="Tisza M.J."/>
            <person name="Buck C.B."/>
        </authorList>
    </citation>
    <scope>NUCLEOTIDE SEQUENCE</scope>
    <source>
        <strain evidence="1">CtOsn3</strain>
    </source>
</reference>
<dbReference type="EMBL" id="BK014712">
    <property type="protein sequence ID" value="DAD68956.1"/>
    <property type="molecule type" value="Genomic_DNA"/>
</dbReference>
<organism evidence="1">
    <name type="scientific">Siphoviridae sp. ctOsn3</name>
    <dbReference type="NCBI Taxonomy" id="2823577"/>
    <lineage>
        <taxon>Viruses</taxon>
        <taxon>Duplodnaviria</taxon>
        <taxon>Heunggongvirae</taxon>
        <taxon>Uroviricota</taxon>
        <taxon>Caudoviricetes</taxon>
    </lineage>
</organism>
<protein>
    <submittedName>
        <fullName evidence="1">Uncharacterized protein</fullName>
    </submittedName>
</protein>
<evidence type="ECO:0000313" key="1">
    <source>
        <dbReference type="EMBL" id="DAD68956.1"/>
    </source>
</evidence>
<sequence>MPISLQGEAKICYNLTAFLRNHEGQKSLLSKFLASCQQIKILLIINQLETKKA</sequence>